<dbReference type="Gene3D" id="3.40.50.2300">
    <property type="match status" value="2"/>
</dbReference>
<sequence length="286" mass="31683">MQQNIIQPFRDGLRARGRIEGQDHVIEFRYHGGRYELLPAQIDELLQWKVDLLVTLAPRATRVAQQATSSVPILAVAVDNPVVLGFARSLARPGGNITGISSWGIEMVIKRLELVRELLPKVRRVGMFSNPQSIDAGEFALRLEELGRTLGLQITLVLAEAPEQFVAAFERLKLARAEAVVVLADSLIYVHRARIAELCTQYRLPSVWGGRDYLHGGGLASYQSDFPDMFRRAGVMADQLLKGADPAEMPFERASKFHLVVNLKAARALGLTVPRTLLLAADEVLE</sequence>
<dbReference type="InterPro" id="IPR007487">
    <property type="entry name" value="ABC_transpt-TYRBP-like"/>
</dbReference>
<evidence type="ECO:0000313" key="1">
    <source>
        <dbReference type="EMBL" id="NRF69352.1"/>
    </source>
</evidence>
<organism evidence="1 2">
    <name type="scientific">Pseudaquabacterium terrae</name>
    <dbReference type="NCBI Taxonomy" id="2732868"/>
    <lineage>
        <taxon>Bacteria</taxon>
        <taxon>Pseudomonadati</taxon>
        <taxon>Pseudomonadota</taxon>
        <taxon>Betaproteobacteria</taxon>
        <taxon>Burkholderiales</taxon>
        <taxon>Sphaerotilaceae</taxon>
        <taxon>Pseudaquabacterium</taxon>
    </lineage>
</organism>
<name>A0ABX2ELB0_9BURK</name>
<dbReference type="PANTHER" id="PTHR35271:SF1">
    <property type="entry name" value="ABC TRANSPORTER, SUBSTRATE-BINDING LIPOPROTEIN"/>
    <property type="match status" value="1"/>
</dbReference>
<protein>
    <submittedName>
        <fullName evidence="1">ABC transporter substrate-binding protein</fullName>
    </submittedName>
</protein>
<dbReference type="Proteomes" id="UP000737171">
    <property type="component" value="Unassembled WGS sequence"/>
</dbReference>
<dbReference type="RefSeq" id="WP_173126061.1">
    <property type="nucleotide sequence ID" value="NZ_JABRWJ010000006.1"/>
</dbReference>
<comment type="caution">
    <text evidence="1">The sequence shown here is derived from an EMBL/GenBank/DDBJ whole genome shotgun (WGS) entry which is preliminary data.</text>
</comment>
<dbReference type="Pfam" id="PF04392">
    <property type="entry name" value="ABC_sub_bind"/>
    <property type="match status" value="1"/>
</dbReference>
<accession>A0ABX2ELB0</accession>
<dbReference type="EMBL" id="JABRWJ010000006">
    <property type="protein sequence ID" value="NRF69352.1"/>
    <property type="molecule type" value="Genomic_DNA"/>
</dbReference>
<dbReference type="CDD" id="cd06325">
    <property type="entry name" value="PBP1_ABC_unchar_transporter"/>
    <property type="match status" value="1"/>
</dbReference>
<dbReference type="PANTHER" id="PTHR35271">
    <property type="entry name" value="ABC TRANSPORTER, SUBSTRATE-BINDING LIPOPROTEIN-RELATED"/>
    <property type="match status" value="1"/>
</dbReference>
<gene>
    <name evidence="1" type="ORF">HLB44_20340</name>
</gene>
<proteinExistence type="predicted"/>
<keyword evidence="2" id="KW-1185">Reference proteome</keyword>
<evidence type="ECO:0000313" key="2">
    <source>
        <dbReference type="Proteomes" id="UP000737171"/>
    </source>
</evidence>
<reference evidence="1 2" key="1">
    <citation type="submission" date="2020-05" db="EMBL/GenBank/DDBJ databases">
        <title>Aquincola sp. isolate from soil.</title>
        <authorList>
            <person name="Han J."/>
            <person name="Kim D.-U."/>
        </authorList>
    </citation>
    <scope>NUCLEOTIDE SEQUENCE [LARGE SCALE GENOMIC DNA]</scope>
    <source>
        <strain evidence="1 2">S2</strain>
    </source>
</reference>